<organism evidence="13 14">
    <name type="scientific">Tetracentron sinense</name>
    <name type="common">Spur-leaf</name>
    <dbReference type="NCBI Taxonomy" id="13715"/>
    <lineage>
        <taxon>Eukaryota</taxon>
        <taxon>Viridiplantae</taxon>
        <taxon>Streptophyta</taxon>
        <taxon>Embryophyta</taxon>
        <taxon>Tracheophyta</taxon>
        <taxon>Spermatophyta</taxon>
        <taxon>Magnoliopsida</taxon>
        <taxon>Trochodendrales</taxon>
        <taxon>Trochodendraceae</taxon>
        <taxon>Tetracentron</taxon>
    </lineage>
</organism>
<dbReference type="FunFam" id="3.40.50.300:FF:003500">
    <property type="entry name" value="ADP-ribosylation factor 1"/>
    <property type="match status" value="1"/>
</dbReference>
<keyword evidence="8" id="KW-0333">Golgi apparatus</keyword>
<keyword evidence="9 11" id="KW-0342">GTP-binding</keyword>
<feature type="region of interest" description="Disordered" evidence="12">
    <location>
        <begin position="191"/>
        <end position="236"/>
    </location>
</feature>
<keyword evidence="10" id="KW-0449">Lipoprotein</keyword>
<dbReference type="GO" id="GO:0016192">
    <property type="term" value="P:vesicle-mediated transport"/>
    <property type="evidence" value="ECO:0007669"/>
    <property type="project" value="UniProtKB-KW"/>
</dbReference>
<evidence type="ECO:0000256" key="5">
    <source>
        <dbReference type="ARBA" id="ARBA00022741"/>
    </source>
</evidence>
<gene>
    <name evidence="13" type="ORF">HHK36_028257</name>
</gene>
<dbReference type="SMART" id="SM00177">
    <property type="entry name" value="ARF"/>
    <property type="match status" value="1"/>
</dbReference>
<proteinExistence type="inferred from homology"/>
<keyword evidence="5 11" id="KW-0547">Nucleotide-binding</keyword>
<evidence type="ECO:0000256" key="10">
    <source>
        <dbReference type="ARBA" id="ARBA00023288"/>
    </source>
</evidence>
<feature type="binding site" evidence="11">
    <location>
        <position position="607"/>
    </location>
    <ligand>
        <name>GTP</name>
        <dbReference type="ChEBI" id="CHEBI:37565"/>
    </ligand>
</feature>
<dbReference type="GO" id="GO:0003924">
    <property type="term" value="F:GTPase activity"/>
    <property type="evidence" value="ECO:0007669"/>
    <property type="project" value="InterPro"/>
</dbReference>
<evidence type="ECO:0000313" key="13">
    <source>
        <dbReference type="EMBL" id="KAF8380767.1"/>
    </source>
</evidence>
<dbReference type="PRINTS" id="PR00328">
    <property type="entry name" value="SAR1GTPBP"/>
</dbReference>
<feature type="region of interest" description="Disordered" evidence="12">
    <location>
        <begin position="538"/>
        <end position="583"/>
    </location>
</feature>
<keyword evidence="7" id="KW-0653">Protein transport</keyword>
<dbReference type="InterPro" id="IPR027417">
    <property type="entry name" value="P-loop_NTPase"/>
</dbReference>
<comment type="similarity">
    <text evidence="2">Belongs to the small GTPase superfamily. Arf family.</text>
</comment>
<feature type="compositionally biased region" description="Basic and acidic residues" evidence="12">
    <location>
        <begin position="196"/>
        <end position="205"/>
    </location>
</feature>
<evidence type="ECO:0000256" key="3">
    <source>
        <dbReference type="ARBA" id="ARBA00022448"/>
    </source>
</evidence>
<name>A0A835D1W6_TETSI</name>
<dbReference type="InterPro" id="IPR006689">
    <property type="entry name" value="Small_GTPase_ARF/SAR"/>
</dbReference>
<comment type="caution">
    <text evidence="13">The sequence shown here is derived from an EMBL/GenBank/DDBJ whole genome shotgun (WGS) entry which is preliminary data.</text>
</comment>
<dbReference type="Pfam" id="PF00025">
    <property type="entry name" value="Arf"/>
    <property type="match status" value="1"/>
</dbReference>
<evidence type="ECO:0000313" key="14">
    <source>
        <dbReference type="Proteomes" id="UP000655225"/>
    </source>
</evidence>
<protein>
    <recommendedName>
        <fullName evidence="15">ADP-ribosylation factor</fullName>
    </recommendedName>
</protein>
<evidence type="ECO:0000256" key="8">
    <source>
        <dbReference type="ARBA" id="ARBA00023034"/>
    </source>
</evidence>
<dbReference type="GO" id="GO:0015031">
    <property type="term" value="P:protein transport"/>
    <property type="evidence" value="ECO:0007669"/>
    <property type="project" value="UniProtKB-KW"/>
</dbReference>
<dbReference type="InterPro" id="IPR024156">
    <property type="entry name" value="Small_GTPase_ARF"/>
</dbReference>
<dbReference type="PANTHER" id="PTHR11711">
    <property type="entry name" value="ADP RIBOSYLATION FACTOR-RELATED"/>
    <property type="match status" value="1"/>
</dbReference>
<feature type="binding site" evidence="11">
    <location>
        <begin position="663"/>
        <end position="666"/>
    </location>
    <ligand>
        <name>GTP</name>
        <dbReference type="ChEBI" id="CHEBI:37565"/>
    </ligand>
</feature>
<reference evidence="13 14" key="1">
    <citation type="submission" date="2020-04" db="EMBL/GenBank/DDBJ databases">
        <title>Plant Genome Project.</title>
        <authorList>
            <person name="Zhang R.-G."/>
        </authorList>
    </citation>
    <scope>NUCLEOTIDE SEQUENCE [LARGE SCALE GENOMIC DNA]</scope>
    <source>
        <strain evidence="13">YNK0</strain>
        <tissue evidence="13">Leaf</tissue>
    </source>
</reference>
<dbReference type="PROSITE" id="PS51417">
    <property type="entry name" value="ARF"/>
    <property type="match status" value="1"/>
</dbReference>
<evidence type="ECO:0000256" key="9">
    <source>
        <dbReference type="ARBA" id="ARBA00023134"/>
    </source>
</evidence>
<evidence type="ECO:0000256" key="11">
    <source>
        <dbReference type="PIRSR" id="PIRSR606689-1"/>
    </source>
</evidence>
<evidence type="ECO:0000256" key="2">
    <source>
        <dbReference type="ARBA" id="ARBA00010290"/>
    </source>
</evidence>
<keyword evidence="4" id="KW-0519">Myristate</keyword>
<keyword evidence="6" id="KW-0931">ER-Golgi transport</keyword>
<dbReference type="SMART" id="SM00178">
    <property type="entry name" value="SAR"/>
    <property type="match status" value="1"/>
</dbReference>
<keyword evidence="14" id="KW-1185">Reference proteome</keyword>
<keyword evidence="3" id="KW-0813">Transport</keyword>
<evidence type="ECO:0000256" key="7">
    <source>
        <dbReference type="ARBA" id="ARBA00022927"/>
    </source>
</evidence>
<dbReference type="Proteomes" id="UP000655225">
    <property type="component" value="Unassembled WGS sequence"/>
</dbReference>
<accession>A0A835D1W6</accession>
<sequence length="798" mass="86900">MPNPVPGWWDLALVCVFVKPLDQWSQLSRLVNDFLPCDEKSPLIPLDSNKAIIVVKRQSTEISSGEGAREKVFSLAKLLRVRRNRLRQRARWRSRARRGSRPSVAGKLGGGFSAGVDEALAEPLVAKHRSAAVVSPSPRPKQALEDPFLLDPLIEAMGPFHSVGNGLDVSGKSRAEDPFGLDPLIAQLGVKRSREKKSDQRRVEGRQGLASEGWSPETLAASAEGSAESSSPHRLEDSKWVKGEWLEISSPSSERVQLSYGVGVDFPLETMVAGRVSSTSGQGLGLLHQSVDGIDAWYGSAILEPRGRQQDPAELQREKFVEADPVVAAVQVRPCHHSVSGVGEGESGGVSGFSEQLKEFTSVSASLEGRQEGLVVDDSCKDVGEVKVYPKRHKSEDKVVVSQRTVEVVEEATSSVLVHEISECRSSASRQVGDAVGQVGVGGMGGVEVSSVARDNGTFRVNLGAREWEAVEGLPSSPVSNPSAQEELEFLSHLEDEIVEWVCNGQSSPRRMEEASRRRSGALLEGVAVAVQFSPVSYPRPRQTGGSEEKGKRVASGSGQAKVVPGCSSGTSGGPALGSPDSEPRLSFNVEKVQYKNVIFTVWDVGGQEKLRPLWRHYFNNTDGLIYVVDSLDRERIGKAKAEFQAIIRDPFMLNSVILVFANKQDMKGAMTPMEVCEGLGLYDLKNRRWHIQGTCALRGDGLYEGLDWLAGTLKELKATGHSSSTAFKQAYFGLKLFYFPDDWELVTEGPYIPLGPNVVHDGIEGYLPYDGLVETSSNAFTNKPVKQWVPARSGRRY</sequence>
<evidence type="ECO:0000256" key="4">
    <source>
        <dbReference type="ARBA" id="ARBA00022707"/>
    </source>
</evidence>
<evidence type="ECO:0000256" key="6">
    <source>
        <dbReference type="ARBA" id="ARBA00022892"/>
    </source>
</evidence>
<dbReference type="AlphaFoldDB" id="A0A835D1W6"/>
<dbReference type="GO" id="GO:0005794">
    <property type="term" value="C:Golgi apparatus"/>
    <property type="evidence" value="ECO:0007669"/>
    <property type="project" value="UniProtKB-SubCell"/>
</dbReference>
<evidence type="ECO:0008006" key="15">
    <source>
        <dbReference type="Google" id="ProtNLM"/>
    </source>
</evidence>
<dbReference type="EMBL" id="JABCRI010000021">
    <property type="protein sequence ID" value="KAF8380767.1"/>
    <property type="molecule type" value="Genomic_DNA"/>
</dbReference>
<evidence type="ECO:0000256" key="12">
    <source>
        <dbReference type="SAM" id="MobiDB-lite"/>
    </source>
</evidence>
<dbReference type="GO" id="GO:0005525">
    <property type="term" value="F:GTP binding"/>
    <property type="evidence" value="ECO:0007669"/>
    <property type="project" value="UniProtKB-KW"/>
</dbReference>
<evidence type="ECO:0000256" key="1">
    <source>
        <dbReference type="ARBA" id="ARBA00004555"/>
    </source>
</evidence>
<dbReference type="OrthoDB" id="2011769at2759"/>
<dbReference type="Gene3D" id="3.40.50.300">
    <property type="entry name" value="P-loop containing nucleotide triphosphate hydrolases"/>
    <property type="match status" value="1"/>
</dbReference>
<feature type="compositionally biased region" description="Low complexity" evidence="12">
    <location>
        <begin position="220"/>
        <end position="230"/>
    </location>
</feature>
<dbReference type="SUPFAM" id="SSF52540">
    <property type="entry name" value="P-loop containing nucleoside triphosphate hydrolases"/>
    <property type="match status" value="1"/>
</dbReference>
<comment type="subcellular location">
    <subcellularLocation>
        <location evidence="1">Golgi apparatus</location>
    </subcellularLocation>
</comment>
<dbReference type="GO" id="GO:0016004">
    <property type="term" value="F:phospholipase activator activity"/>
    <property type="evidence" value="ECO:0007669"/>
    <property type="project" value="UniProtKB-ARBA"/>
</dbReference>